<feature type="compositionally biased region" description="Low complexity" evidence="9">
    <location>
        <begin position="350"/>
        <end position="363"/>
    </location>
</feature>
<name>A0A9P5PS88_9AGAR</name>
<proteinExistence type="predicted"/>
<keyword evidence="14" id="KW-1185">Reference proteome</keyword>
<evidence type="ECO:0000259" key="12">
    <source>
        <dbReference type="PROSITE" id="PS51873"/>
    </source>
</evidence>
<dbReference type="CDD" id="cd00590">
    <property type="entry name" value="RRM_SF"/>
    <property type="match status" value="2"/>
</dbReference>
<reference evidence="13" key="1">
    <citation type="submission" date="2020-11" db="EMBL/GenBank/DDBJ databases">
        <authorList>
            <consortium name="DOE Joint Genome Institute"/>
            <person name="Ahrendt S."/>
            <person name="Riley R."/>
            <person name="Andreopoulos W."/>
            <person name="Labutti K."/>
            <person name="Pangilinan J."/>
            <person name="Ruiz-Duenas F.J."/>
            <person name="Barrasa J.M."/>
            <person name="Sanchez-Garcia M."/>
            <person name="Camarero S."/>
            <person name="Miyauchi S."/>
            <person name="Serrano A."/>
            <person name="Linde D."/>
            <person name="Babiker R."/>
            <person name="Drula E."/>
            <person name="Ayuso-Fernandez I."/>
            <person name="Pacheco R."/>
            <person name="Padilla G."/>
            <person name="Ferreira P."/>
            <person name="Barriuso J."/>
            <person name="Kellner H."/>
            <person name="Castanera R."/>
            <person name="Alfaro M."/>
            <person name="Ramirez L."/>
            <person name="Pisabarro A.G."/>
            <person name="Kuo A."/>
            <person name="Tritt A."/>
            <person name="Lipzen A."/>
            <person name="He G."/>
            <person name="Yan M."/>
            <person name="Ng V."/>
            <person name="Cullen D."/>
            <person name="Martin F."/>
            <person name="Rosso M.-N."/>
            <person name="Henrissat B."/>
            <person name="Hibbett D."/>
            <person name="Martinez A.T."/>
            <person name="Grigoriev I.V."/>
        </authorList>
    </citation>
    <scope>NUCLEOTIDE SEQUENCE</scope>
    <source>
        <strain evidence="13">AH 40177</strain>
    </source>
</reference>
<dbReference type="CDD" id="cd16449">
    <property type="entry name" value="RING-HC"/>
    <property type="match status" value="1"/>
</dbReference>
<dbReference type="SUPFAM" id="SSF90229">
    <property type="entry name" value="CCCH zinc finger"/>
    <property type="match status" value="2"/>
</dbReference>
<feature type="region of interest" description="Disordered" evidence="9">
    <location>
        <begin position="539"/>
        <end position="661"/>
    </location>
</feature>
<feature type="domain" description="C3H1-type" evidence="11">
    <location>
        <begin position="265"/>
        <end position="292"/>
    </location>
</feature>
<evidence type="ECO:0000259" key="10">
    <source>
        <dbReference type="PROSITE" id="PS50102"/>
    </source>
</evidence>
<evidence type="ECO:0000256" key="1">
    <source>
        <dbReference type="ARBA" id="ARBA00022679"/>
    </source>
</evidence>
<protein>
    <recommendedName>
        <fullName evidence="15">RING-type E3 ubiquitin transferase</fullName>
    </recommendedName>
</protein>
<organism evidence="13 14">
    <name type="scientific">Rhodocollybia butyracea</name>
    <dbReference type="NCBI Taxonomy" id="206335"/>
    <lineage>
        <taxon>Eukaryota</taxon>
        <taxon>Fungi</taxon>
        <taxon>Dikarya</taxon>
        <taxon>Basidiomycota</taxon>
        <taxon>Agaricomycotina</taxon>
        <taxon>Agaricomycetes</taxon>
        <taxon>Agaricomycetidae</taxon>
        <taxon>Agaricales</taxon>
        <taxon>Marasmiineae</taxon>
        <taxon>Omphalotaceae</taxon>
        <taxon>Rhodocollybia</taxon>
    </lineage>
</organism>
<keyword evidence="4 8" id="KW-0863">Zinc-finger</keyword>
<feature type="compositionally biased region" description="Basic and acidic residues" evidence="9">
    <location>
        <begin position="187"/>
        <end position="196"/>
    </location>
</feature>
<dbReference type="SMART" id="SM00360">
    <property type="entry name" value="RRM"/>
    <property type="match status" value="2"/>
</dbReference>
<feature type="region of interest" description="Disordered" evidence="9">
    <location>
        <begin position="306"/>
        <end position="503"/>
    </location>
</feature>
<feature type="zinc finger region" description="C3H1-type" evidence="8">
    <location>
        <begin position="265"/>
        <end position="292"/>
    </location>
</feature>
<dbReference type="SMART" id="SM00356">
    <property type="entry name" value="ZnF_C3H1"/>
    <property type="match status" value="4"/>
</dbReference>
<evidence type="ECO:0000256" key="7">
    <source>
        <dbReference type="PROSITE-ProRule" id="PRU00176"/>
    </source>
</evidence>
<dbReference type="InterPro" id="IPR045072">
    <property type="entry name" value="MKRN-like"/>
</dbReference>
<feature type="zinc finger region" description="C3H1-type" evidence="8">
    <location>
        <begin position="30"/>
        <end position="57"/>
    </location>
</feature>
<feature type="domain" description="C3H1-type" evidence="11">
    <location>
        <begin position="30"/>
        <end position="57"/>
    </location>
</feature>
<evidence type="ECO:0000259" key="11">
    <source>
        <dbReference type="PROSITE" id="PS50103"/>
    </source>
</evidence>
<dbReference type="Pfam" id="PF14608">
    <property type="entry name" value="zf-CCCH_2"/>
    <property type="match status" value="3"/>
</dbReference>
<dbReference type="InterPro" id="IPR000504">
    <property type="entry name" value="RRM_dom"/>
</dbReference>
<feature type="compositionally biased region" description="Basic and acidic residues" evidence="9">
    <location>
        <begin position="442"/>
        <end position="456"/>
    </location>
</feature>
<evidence type="ECO:0000256" key="6">
    <source>
        <dbReference type="ARBA" id="ARBA00022833"/>
    </source>
</evidence>
<keyword evidence="2 8" id="KW-0479">Metal-binding</keyword>
<evidence type="ECO:0000313" key="13">
    <source>
        <dbReference type="EMBL" id="KAF9071339.1"/>
    </source>
</evidence>
<dbReference type="InterPro" id="IPR000571">
    <property type="entry name" value="Znf_CCCH"/>
</dbReference>
<feature type="domain" description="C3H1-type" evidence="11">
    <location>
        <begin position="60"/>
        <end position="87"/>
    </location>
</feature>
<feature type="zinc finger region" description="C3H1-type" evidence="8">
    <location>
        <begin position="1"/>
        <end position="28"/>
    </location>
</feature>
<feature type="domain" description="RING-type" evidence="12">
    <location>
        <begin position="1162"/>
        <end position="1305"/>
    </location>
</feature>
<keyword evidence="1" id="KW-0808">Transferase</keyword>
<feature type="region of interest" description="Disordered" evidence="9">
    <location>
        <begin position="106"/>
        <end position="213"/>
    </location>
</feature>
<dbReference type="PANTHER" id="PTHR11224">
    <property type="entry name" value="MAKORIN-RELATED"/>
    <property type="match status" value="1"/>
</dbReference>
<dbReference type="CDD" id="cd20335">
    <property type="entry name" value="BRcat_RBR"/>
    <property type="match status" value="1"/>
</dbReference>
<feature type="compositionally biased region" description="Polar residues" evidence="9">
    <location>
        <begin position="617"/>
        <end position="638"/>
    </location>
</feature>
<dbReference type="Pfam" id="PF01485">
    <property type="entry name" value="IBR"/>
    <property type="match status" value="1"/>
</dbReference>
<feature type="zinc finger region" description="C3H1-type" evidence="8">
    <location>
        <begin position="60"/>
        <end position="87"/>
    </location>
</feature>
<dbReference type="InterPro" id="IPR044066">
    <property type="entry name" value="TRIAD_supradom"/>
</dbReference>
<dbReference type="InterPro" id="IPR017907">
    <property type="entry name" value="Znf_RING_CS"/>
</dbReference>
<keyword evidence="3" id="KW-0677">Repeat</keyword>
<dbReference type="SUPFAM" id="SSF57850">
    <property type="entry name" value="RING/U-box"/>
    <property type="match status" value="2"/>
</dbReference>
<dbReference type="EMBL" id="JADNRY010000033">
    <property type="protein sequence ID" value="KAF9071339.1"/>
    <property type="molecule type" value="Genomic_DNA"/>
</dbReference>
<dbReference type="GO" id="GO:0061630">
    <property type="term" value="F:ubiquitin protein ligase activity"/>
    <property type="evidence" value="ECO:0007669"/>
    <property type="project" value="InterPro"/>
</dbReference>
<feature type="compositionally biased region" description="Acidic residues" evidence="9">
    <location>
        <begin position="585"/>
        <end position="596"/>
    </location>
</feature>
<dbReference type="GO" id="GO:0008270">
    <property type="term" value="F:zinc ion binding"/>
    <property type="evidence" value="ECO:0007669"/>
    <property type="project" value="UniProtKB-KW"/>
</dbReference>
<evidence type="ECO:0000256" key="8">
    <source>
        <dbReference type="PROSITE-ProRule" id="PRU00723"/>
    </source>
</evidence>
<evidence type="ECO:0000256" key="5">
    <source>
        <dbReference type="ARBA" id="ARBA00022786"/>
    </source>
</evidence>
<keyword evidence="5" id="KW-0833">Ubl conjugation pathway</keyword>
<keyword evidence="6 8" id="KW-0862">Zinc</keyword>
<feature type="domain" description="C3H1-type" evidence="11">
    <location>
        <begin position="1"/>
        <end position="28"/>
    </location>
</feature>
<evidence type="ECO:0000256" key="9">
    <source>
        <dbReference type="SAM" id="MobiDB-lite"/>
    </source>
</evidence>
<evidence type="ECO:0000256" key="4">
    <source>
        <dbReference type="ARBA" id="ARBA00022771"/>
    </source>
</evidence>
<dbReference type="Proteomes" id="UP000772434">
    <property type="component" value="Unassembled WGS sequence"/>
</dbReference>
<dbReference type="InterPro" id="IPR002867">
    <property type="entry name" value="IBR_dom"/>
</dbReference>
<accession>A0A9P5PS88</accession>
<evidence type="ECO:0000256" key="2">
    <source>
        <dbReference type="ARBA" id="ARBA00022723"/>
    </source>
</evidence>
<dbReference type="InterPro" id="IPR036855">
    <property type="entry name" value="Znf_CCCH_sf"/>
</dbReference>
<dbReference type="PROSITE" id="PS51873">
    <property type="entry name" value="TRIAD"/>
    <property type="match status" value="1"/>
</dbReference>
<dbReference type="OrthoDB" id="1431934at2759"/>
<dbReference type="Gene3D" id="3.30.70.330">
    <property type="match status" value="3"/>
</dbReference>
<dbReference type="Gene3D" id="4.10.1000.10">
    <property type="entry name" value="Zinc finger, CCCH-type"/>
    <property type="match status" value="2"/>
</dbReference>
<dbReference type="PROSITE" id="PS00518">
    <property type="entry name" value="ZF_RING_1"/>
    <property type="match status" value="1"/>
</dbReference>
<dbReference type="SUPFAM" id="SSF54928">
    <property type="entry name" value="RNA-binding domain, RBD"/>
    <property type="match status" value="2"/>
</dbReference>
<comment type="caution">
    <text evidence="13">The sequence shown here is derived from an EMBL/GenBank/DDBJ whole genome shotgun (WGS) entry which is preliminary data.</text>
</comment>
<feature type="domain" description="RRM" evidence="10">
    <location>
        <begin position="706"/>
        <end position="807"/>
    </location>
</feature>
<dbReference type="PROSITE" id="PS50102">
    <property type="entry name" value="RRM"/>
    <property type="match status" value="1"/>
</dbReference>
<dbReference type="InterPro" id="IPR035979">
    <property type="entry name" value="RBD_domain_sf"/>
</dbReference>
<dbReference type="GO" id="GO:0003723">
    <property type="term" value="F:RNA binding"/>
    <property type="evidence" value="ECO:0007669"/>
    <property type="project" value="UniProtKB-UniRule"/>
</dbReference>
<dbReference type="PANTHER" id="PTHR11224:SF10">
    <property type="entry name" value="IP09428P-RELATED"/>
    <property type="match status" value="1"/>
</dbReference>
<dbReference type="GO" id="GO:0000209">
    <property type="term" value="P:protein polyubiquitination"/>
    <property type="evidence" value="ECO:0007669"/>
    <property type="project" value="InterPro"/>
</dbReference>
<feature type="compositionally biased region" description="Basic and acidic residues" evidence="9">
    <location>
        <begin position="143"/>
        <end position="164"/>
    </location>
</feature>
<evidence type="ECO:0008006" key="15">
    <source>
        <dbReference type="Google" id="ProtNLM"/>
    </source>
</evidence>
<evidence type="ECO:0000256" key="3">
    <source>
        <dbReference type="ARBA" id="ARBA00022737"/>
    </source>
</evidence>
<sequence>MPPRKPCLFFAKNKCSNGMQCPFSHDLASLATRSVCQYFLKGNCTYGENCANIHALGLRNASPEICWFFMQGDCKKGEGCPYSHDRDIASPQSTPQMSDIVQVSTQLSSMGDQNASDNSGSQLSSSAEADMSNDPVDNSDDLADSHNEGDIHAIPESQDQKDGSNEDEEQSDNPTWKVIDTPSSDAAKAHSERLSDSRPPQNLHGFGRNPLSSAAPSFIANAPPYYDRNVYASNAAYAPMIPNYNPYPPPSNPSPIFFPTRVPKSDRDQRCQHYFAGYCALSLGCPFRHHLNKQELKVLNSMADDQQSGNITDSHQHNLHRHAEKVSAPSPKNDNFGWGGSSDVHKWTEETTTAAPAESSAATWGETSGWGDASVTDPSWGKDELSTPSFNDGGSGKRNREENGKKRRPGKDRVNHLDGSQSPYSNRSKDSRQSSGGPSQRSSKDRPNRWDHDTGSHSRPRSLARENYQIAAADPSKWLDPDEVASHSNGSSGLEHLSPPADVVLEDQPASLLLESDSSSTLDNDLDGANFFEDAYANERHHEWIGQEDGDGEQGVGQGGQDREEEEGTDGEVTSRLENFAVSDDLADRDGVDEDTDRFIEKANVDPVTEGDYRPNLQPTDNLWENDTTGGQWGQASSGEDLWSADRNPPDEEIPDQEVGAGVQDDYVPESEPPLLKPNARKPFHCLVTYGEDAWPEHIVTPFESESIFIYNIPLSIEEGELANIIARFGSVLETHVEFATNGDNYHAKVKFSSSTEAVDAVRQIHKSDLNSSGFVVQAVLDSSAPILYDWHPSHLGRSVKLSFPNPSRSAWVYFESMSRFKEAEALNGTVFNGRKITIVKTERPKKSVNVLRVDGLPLSAEKQDVSSFFQHSTVVEMIHSTYTSISVDALLGLLRRHGELEDPGLDFLPSPTKARTVAFARFTDAASSAEAVQKLNNTVHEFLDGGRLNVQETYYSDYRIAEQKRSVIRSDLDSLRAHYATHVPGIKLQESDNSVGDVVLRIYGSEQVAFHKARRDLDLLVRGETILDGNDRPLWDEYFDLPSSSRQIDQMNENNAGSFFLERDFRRRHVLIFGNQEGRALGKKSLHQLLEKVQKFIVTFEVPDADMGNMLRAGKYSASDKVYFHFPSRTLTLRGNPEDRDKTWKTISQPDSFALPPSPTTEESCMLCLSTPSDLISLDCCHAFCKECLCLWIKSLNGPKFSPLRCIATVNSSMERCSATIPYKLVKQILSEEEENDLLEMSFLTYIWTHEQEYKLCPTYDCTMVYTAGDPGTAIRCPACRTWICTSCQVELHEGLTCSEYQSL</sequence>
<feature type="compositionally biased region" description="Polar residues" evidence="9">
    <location>
        <begin position="106"/>
        <end position="127"/>
    </location>
</feature>
<keyword evidence="7" id="KW-0694">RNA-binding</keyword>
<gene>
    <name evidence="13" type="ORF">BDP27DRAFT_1446405</name>
</gene>
<evidence type="ECO:0000313" key="14">
    <source>
        <dbReference type="Proteomes" id="UP000772434"/>
    </source>
</evidence>
<dbReference type="PROSITE" id="PS50103">
    <property type="entry name" value="ZF_C3H1"/>
    <property type="match status" value="4"/>
</dbReference>
<dbReference type="InterPro" id="IPR012677">
    <property type="entry name" value="Nucleotide-bd_a/b_plait_sf"/>
</dbReference>